<reference evidence="1" key="2">
    <citation type="submission" date="2020-09" db="EMBL/GenBank/DDBJ databases">
        <authorList>
            <person name="Sun Q."/>
            <person name="Kim S."/>
        </authorList>
    </citation>
    <scope>NUCLEOTIDE SEQUENCE</scope>
    <source>
        <strain evidence="1">KCTC 12710</strain>
    </source>
</reference>
<proteinExistence type="predicted"/>
<evidence type="ECO:0000313" key="1">
    <source>
        <dbReference type="EMBL" id="GGZ89796.1"/>
    </source>
</evidence>
<accession>A0A918R8B0</accession>
<reference evidence="1" key="1">
    <citation type="journal article" date="2014" name="Int. J. Syst. Evol. Microbiol.">
        <title>Complete genome sequence of Corynebacterium casei LMG S-19264T (=DSM 44701T), isolated from a smear-ripened cheese.</title>
        <authorList>
            <consortium name="US DOE Joint Genome Institute (JGI-PGF)"/>
            <person name="Walter F."/>
            <person name="Albersmeier A."/>
            <person name="Kalinowski J."/>
            <person name="Ruckert C."/>
        </authorList>
    </citation>
    <scope>NUCLEOTIDE SEQUENCE</scope>
    <source>
        <strain evidence="1">KCTC 12710</strain>
    </source>
</reference>
<comment type="caution">
    <text evidence="1">The sequence shown here is derived from an EMBL/GenBank/DDBJ whole genome shotgun (WGS) entry which is preliminary data.</text>
</comment>
<organism evidence="1 2">
    <name type="scientific">Algibacter mikhailovii</name>
    <dbReference type="NCBI Taxonomy" id="425498"/>
    <lineage>
        <taxon>Bacteria</taxon>
        <taxon>Pseudomonadati</taxon>
        <taxon>Bacteroidota</taxon>
        <taxon>Flavobacteriia</taxon>
        <taxon>Flavobacteriales</taxon>
        <taxon>Flavobacteriaceae</taxon>
        <taxon>Algibacter</taxon>
    </lineage>
</organism>
<keyword evidence="2" id="KW-1185">Reference proteome</keyword>
<evidence type="ECO:0000313" key="2">
    <source>
        <dbReference type="Proteomes" id="UP000636004"/>
    </source>
</evidence>
<dbReference type="Proteomes" id="UP000636004">
    <property type="component" value="Unassembled WGS sequence"/>
</dbReference>
<protein>
    <submittedName>
        <fullName evidence="1">Uncharacterized protein</fullName>
    </submittedName>
</protein>
<dbReference type="EMBL" id="BMWZ01000007">
    <property type="protein sequence ID" value="GGZ89796.1"/>
    <property type="molecule type" value="Genomic_DNA"/>
</dbReference>
<name>A0A918R8B0_9FLAO</name>
<sequence>MKGCFLINFYGSGGIEKEMRCPLLLDYINLHFSCGVTTQEPPLKTDSKNLTITGASASVLEERYALGTDSRTLIFGFDENHIMGLYAVKGDQSKWHHLVP</sequence>
<dbReference type="AlphaFoldDB" id="A0A918R8B0"/>
<gene>
    <name evidence="1" type="ORF">GCM10007028_30120</name>
</gene>